<protein>
    <submittedName>
        <fullName evidence="1">Uncharacterized protein</fullName>
    </submittedName>
</protein>
<dbReference type="AlphaFoldDB" id="A0A1Q9DYU2"/>
<sequence>MRHSREERMLPDLVACTPADASSFLGFHLEEAAASPFLSGAESSEKISVAAAAAGSLAVLAASARLQENSSLCTVPPGVVRSLAALLQHAASLRHESTHSLALSLHVLRNVAANYQEVMDTSADTLRDCFQLLFEKDQDGCCDGNLQGRQSTDSDLGLYGSVAVALTDTGSEG</sequence>
<dbReference type="Proteomes" id="UP000186817">
    <property type="component" value="Unassembled WGS sequence"/>
</dbReference>
<organism evidence="1 2">
    <name type="scientific">Symbiodinium microadriaticum</name>
    <name type="common">Dinoflagellate</name>
    <name type="synonym">Zooxanthella microadriatica</name>
    <dbReference type="NCBI Taxonomy" id="2951"/>
    <lineage>
        <taxon>Eukaryota</taxon>
        <taxon>Sar</taxon>
        <taxon>Alveolata</taxon>
        <taxon>Dinophyceae</taxon>
        <taxon>Suessiales</taxon>
        <taxon>Symbiodiniaceae</taxon>
        <taxon>Symbiodinium</taxon>
    </lineage>
</organism>
<accession>A0A1Q9DYU2</accession>
<proteinExistence type="predicted"/>
<name>A0A1Q9DYU2_SYMMI</name>
<reference evidence="1 2" key="1">
    <citation type="submission" date="2016-02" db="EMBL/GenBank/DDBJ databases">
        <title>Genome analysis of coral dinoflagellate symbionts highlights evolutionary adaptations to a symbiotic lifestyle.</title>
        <authorList>
            <person name="Aranda M."/>
            <person name="Li Y."/>
            <person name="Liew Y.J."/>
            <person name="Baumgarten S."/>
            <person name="Simakov O."/>
            <person name="Wilson M."/>
            <person name="Piel J."/>
            <person name="Ashoor H."/>
            <person name="Bougouffa S."/>
            <person name="Bajic V.B."/>
            <person name="Ryu T."/>
            <person name="Ravasi T."/>
            <person name="Bayer T."/>
            <person name="Micklem G."/>
            <person name="Kim H."/>
            <person name="Bhak J."/>
            <person name="Lajeunesse T.C."/>
            <person name="Voolstra C.R."/>
        </authorList>
    </citation>
    <scope>NUCLEOTIDE SEQUENCE [LARGE SCALE GENOMIC DNA]</scope>
    <source>
        <strain evidence="1 2">CCMP2467</strain>
    </source>
</reference>
<dbReference type="EMBL" id="LSRX01000331">
    <property type="protein sequence ID" value="OLQ00344.1"/>
    <property type="molecule type" value="Genomic_DNA"/>
</dbReference>
<evidence type="ECO:0000313" key="1">
    <source>
        <dbReference type="EMBL" id="OLQ00344.1"/>
    </source>
</evidence>
<gene>
    <name evidence="1" type="ORF">AK812_SmicGene17001</name>
</gene>
<comment type="caution">
    <text evidence="1">The sequence shown here is derived from an EMBL/GenBank/DDBJ whole genome shotgun (WGS) entry which is preliminary data.</text>
</comment>
<dbReference type="OrthoDB" id="10597530at2759"/>
<keyword evidence="2" id="KW-1185">Reference proteome</keyword>
<evidence type="ECO:0000313" key="2">
    <source>
        <dbReference type="Proteomes" id="UP000186817"/>
    </source>
</evidence>